<keyword evidence="1" id="KW-0812">Transmembrane</keyword>
<evidence type="ECO:0000313" key="3">
    <source>
        <dbReference type="Proteomes" id="UP000724874"/>
    </source>
</evidence>
<evidence type="ECO:0000256" key="1">
    <source>
        <dbReference type="SAM" id="Phobius"/>
    </source>
</evidence>
<dbReference type="AlphaFoldDB" id="A0A9P5TIQ7"/>
<keyword evidence="3" id="KW-1185">Reference proteome</keyword>
<dbReference type="Proteomes" id="UP000724874">
    <property type="component" value="Unassembled WGS sequence"/>
</dbReference>
<evidence type="ECO:0000313" key="2">
    <source>
        <dbReference type="EMBL" id="KAF8885581.1"/>
    </source>
</evidence>
<keyword evidence="1" id="KW-0472">Membrane</keyword>
<organism evidence="2 3">
    <name type="scientific">Gymnopilus junonius</name>
    <name type="common">Spectacular rustgill mushroom</name>
    <name type="synonym">Gymnopilus spectabilis subsp. junonius</name>
    <dbReference type="NCBI Taxonomy" id="109634"/>
    <lineage>
        <taxon>Eukaryota</taxon>
        <taxon>Fungi</taxon>
        <taxon>Dikarya</taxon>
        <taxon>Basidiomycota</taxon>
        <taxon>Agaricomycotina</taxon>
        <taxon>Agaricomycetes</taxon>
        <taxon>Agaricomycetidae</taxon>
        <taxon>Agaricales</taxon>
        <taxon>Agaricineae</taxon>
        <taxon>Hymenogastraceae</taxon>
        <taxon>Gymnopilus</taxon>
    </lineage>
</organism>
<sequence length="192" mass="21219">MIAVSSDSNPALAVINATYFSTNNFTSDLLTRWGGGVGASFIRNTIGYNGWAARGAQALTVQQLTGQPAICYDLRYGSAFLPMVLGTLAIVLWTIFLLVKSYLRDTNKMQARYGGLAPTIGPPTFSKLSRHTVLVWEDEPDAHLKPTTTRTSSSWFRKFVIFLNVFPREPSTLHVESGLVCYKFCTSVSHMQ</sequence>
<feature type="transmembrane region" description="Helical" evidence="1">
    <location>
        <begin position="79"/>
        <end position="99"/>
    </location>
</feature>
<accession>A0A9P5TIQ7</accession>
<comment type="caution">
    <text evidence="2">The sequence shown here is derived from an EMBL/GenBank/DDBJ whole genome shotgun (WGS) entry which is preliminary data.</text>
</comment>
<protein>
    <submittedName>
        <fullName evidence="2">Uncharacterized protein</fullName>
    </submittedName>
</protein>
<keyword evidence="1" id="KW-1133">Transmembrane helix</keyword>
<gene>
    <name evidence="2" type="ORF">CPB84DRAFT_1788344</name>
</gene>
<proteinExistence type="predicted"/>
<dbReference type="OrthoDB" id="2888370at2759"/>
<dbReference type="EMBL" id="JADNYJ010000101">
    <property type="protein sequence ID" value="KAF8885581.1"/>
    <property type="molecule type" value="Genomic_DNA"/>
</dbReference>
<name>A0A9P5TIQ7_GYMJU</name>
<reference evidence="2" key="1">
    <citation type="submission" date="2020-11" db="EMBL/GenBank/DDBJ databases">
        <authorList>
            <consortium name="DOE Joint Genome Institute"/>
            <person name="Ahrendt S."/>
            <person name="Riley R."/>
            <person name="Andreopoulos W."/>
            <person name="LaButti K."/>
            <person name="Pangilinan J."/>
            <person name="Ruiz-duenas F.J."/>
            <person name="Barrasa J.M."/>
            <person name="Sanchez-Garcia M."/>
            <person name="Camarero S."/>
            <person name="Miyauchi S."/>
            <person name="Serrano A."/>
            <person name="Linde D."/>
            <person name="Babiker R."/>
            <person name="Drula E."/>
            <person name="Ayuso-Fernandez I."/>
            <person name="Pacheco R."/>
            <person name="Padilla G."/>
            <person name="Ferreira P."/>
            <person name="Barriuso J."/>
            <person name="Kellner H."/>
            <person name="Castanera R."/>
            <person name="Alfaro M."/>
            <person name="Ramirez L."/>
            <person name="Pisabarro A.G."/>
            <person name="Kuo A."/>
            <person name="Tritt A."/>
            <person name="Lipzen A."/>
            <person name="He G."/>
            <person name="Yan M."/>
            <person name="Ng V."/>
            <person name="Cullen D."/>
            <person name="Martin F."/>
            <person name="Rosso M.-N."/>
            <person name="Henrissat B."/>
            <person name="Hibbett D."/>
            <person name="Martinez A.T."/>
            <person name="Grigoriev I.V."/>
        </authorList>
    </citation>
    <scope>NUCLEOTIDE SEQUENCE</scope>
    <source>
        <strain evidence="2">AH 44721</strain>
    </source>
</reference>